<dbReference type="PROSITE" id="PS00763">
    <property type="entry name" value="GLUTATHIONE_PEROXID_2"/>
    <property type="match status" value="1"/>
</dbReference>
<dbReference type="PANTHER" id="PTHR11592:SF78">
    <property type="entry name" value="GLUTATHIONE PEROXIDASE"/>
    <property type="match status" value="1"/>
</dbReference>
<evidence type="ECO:0000256" key="1">
    <source>
        <dbReference type="ARBA" id="ARBA00006926"/>
    </source>
</evidence>
<dbReference type="InterPro" id="IPR029760">
    <property type="entry name" value="GPX_CS"/>
</dbReference>
<feature type="active site" evidence="4">
    <location>
        <position position="35"/>
    </location>
</feature>
<dbReference type="PRINTS" id="PR01011">
    <property type="entry name" value="GLUTPROXDASE"/>
</dbReference>
<dbReference type="CDD" id="cd00340">
    <property type="entry name" value="GSH_Peroxidase"/>
    <property type="match status" value="1"/>
</dbReference>
<dbReference type="PANTHER" id="PTHR11592">
    <property type="entry name" value="GLUTATHIONE PEROXIDASE"/>
    <property type="match status" value="1"/>
</dbReference>
<gene>
    <name evidence="6" type="ORF">GCM10010102_05400</name>
</gene>
<keyword evidence="3 5" id="KW-0560">Oxidoreductase</keyword>
<reference evidence="6" key="2">
    <citation type="submission" date="2020-09" db="EMBL/GenBank/DDBJ databases">
        <authorList>
            <person name="Sun Q."/>
            <person name="Ohkuma M."/>
        </authorList>
    </citation>
    <scope>NUCLEOTIDE SEQUENCE</scope>
    <source>
        <strain evidence="6">JCM 3051</strain>
    </source>
</reference>
<keyword evidence="7" id="KW-1185">Reference proteome</keyword>
<evidence type="ECO:0000313" key="7">
    <source>
        <dbReference type="Proteomes" id="UP000655589"/>
    </source>
</evidence>
<accession>A0A8H9L1A8</accession>
<dbReference type="Proteomes" id="UP000655589">
    <property type="component" value="Unassembled WGS sequence"/>
</dbReference>
<evidence type="ECO:0000256" key="3">
    <source>
        <dbReference type="ARBA" id="ARBA00023002"/>
    </source>
</evidence>
<dbReference type="EMBL" id="BMPT01000002">
    <property type="protein sequence ID" value="GGM12637.1"/>
    <property type="molecule type" value="Genomic_DNA"/>
</dbReference>
<evidence type="ECO:0000256" key="5">
    <source>
        <dbReference type="RuleBase" id="RU000499"/>
    </source>
</evidence>
<comment type="similarity">
    <text evidence="1 5">Belongs to the glutathione peroxidase family.</text>
</comment>
<dbReference type="GO" id="GO:0034599">
    <property type="term" value="P:cellular response to oxidative stress"/>
    <property type="evidence" value="ECO:0007669"/>
    <property type="project" value="TreeGrafter"/>
</dbReference>
<dbReference type="PIRSF" id="PIRSF000303">
    <property type="entry name" value="Glutathion_perox"/>
    <property type="match status" value="1"/>
</dbReference>
<dbReference type="PROSITE" id="PS51355">
    <property type="entry name" value="GLUTATHIONE_PEROXID_3"/>
    <property type="match status" value="1"/>
</dbReference>
<name>A0A8H9L1A8_9MICO</name>
<evidence type="ECO:0000256" key="4">
    <source>
        <dbReference type="PIRSR" id="PIRSR000303-1"/>
    </source>
</evidence>
<evidence type="ECO:0000256" key="2">
    <source>
        <dbReference type="ARBA" id="ARBA00022559"/>
    </source>
</evidence>
<dbReference type="InterPro" id="IPR000889">
    <property type="entry name" value="Glutathione_peroxidase"/>
</dbReference>
<organism evidence="6 7">
    <name type="scientific">Promicromonospora citrea</name>
    <dbReference type="NCBI Taxonomy" id="43677"/>
    <lineage>
        <taxon>Bacteria</taxon>
        <taxon>Bacillati</taxon>
        <taxon>Actinomycetota</taxon>
        <taxon>Actinomycetes</taxon>
        <taxon>Micrococcales</taxon>
        <taxon>Promicromonosporaceae</taxon>
        <taxon>Promicromonospora</taxon>
    </lineage>
</organism>
<dbReference type="GO" id="GO:0004601">
    <property type="term" value="F:peroxidase activity"/>
    <property type="evidence" value="ECO:0007669"/>
    <property type="project" value="UniProtKB-KW"/>
</dbReference>
<evidence type="ECO:0000313" key="6">
    <source>
        <dbReference type="EMBL" id="GGM12637.1"/>
    </source>
</evidence>
<proteinExistence type="inferred from homology"/>
<sequence>MTLYDIPFTTMDGAEMTLAEHERDVVLVVNVASRCGLAPQYATLEELQKRYQDRGFTVLGFPSNQFLQEYGSNEKIAEFCSMTYGVTFPVLDRVRLNGRHTHPLYAELKKTADDTGHSGKIRWNFEKFLVLPGGDVRRYAPKTLPDDPAIVREIEAHLPR</sequence>
<comment type="caution">
    <text evidence="6">The sequence shown here is derived from an EMBL/GenBank/DDBJ whole genome shotgun (WGS) entry which is preliminary data.</text>
</comment>
<dbReference type="Pfam" id="PF00255">
    <property type="entry name" value="GSHPx"/>
    <property type="match status" value="1"/>
</dbReference>
<reference evidence="6" key="1">
    <citation type="journal article" date="2014" name="Int. J. Syst. Evol. Microbiol.">
        <title>Complete genome sequence of Corynebacterium casei LMG S-19264T (=DSM 44701T), isolated from a smear-ripened cheese.</title>
        <authorList>
            <consortium name="US DOE Joint Genome Institute (JGI-PGF)"/>
            <person name="Walter F."/>
            <person name="Albersmeier A."/>
            <person name="Kalinowski J."/>
            <person name="Ruckert C."/>
        </authorList>
    </citation>
    <scope>NUCLEOTIDE SEQUENCE</scope>
    <source>
        <strain evidence="6">JCM 3051</strain>
    </source>
</reference>
<dbReference type="SUPFAM" id="SSF52833">
    <property type="entry name" value="Thioredoxin-like"/>
    <property type="match status" value="1"/>
</dbReference>
<dbReference type="Gene3D" id="3.40.30.10">
    <property type="entry name" value="Glutaredoxin"/>
    <property type="match status" value="1"/>
</dbReference>
<dbReference type="RefSeq" id="WP_171104240.1">
    <property type="nucleotide sequence ID" value="NZ_BMPT01000002.1"/>
</dbReference>
<dbReference type="InterPro" id="IPR036249">
    <property type="entry name" value="Thioredoxin-like_sf"/>
</dbReference>
<dbReference type="AlphaFoldDB" id="A0A8H9L1A8"/>
<protein>
    <recommendedName>
        <fullName evidence="5">Glutathione peroxidase</fullName>
    </recommendedName>
</protein>
<keyword evidence="2 5" id="KW-0575">Peroxidase</keyword>